<dbReference type="Proteomes" id="UP000786811">
    <property type="component" value="Unassembled WGS sequence"/>
</dbReference>
<comment type="caution">
    <text evidence="1">The sequence shown here is derived from an EMBL/GenBank/DDBJ whole genome shotgun (WGS) entry which is preliminary data.</text>
</comment>
<dbReference type="OrthoDB" id="7669876at2759"/>
<evidence type="ECO:0000313" key="1">
    <source>
        <dbReference type="EMBL" id="CAG5093820.1"/>
    </source>
</evidence>
<evidence type="ECO:0000313" key="2">
    <source>
        <dbReference type="Proteomes" id="UP000786811"/>
    </source>
</evidence>
<proteinExistence type="predicted"/>
<organism evidence="1 2">
    <name type="scientific">Cotesia congregata</name>
    <name type="common">Parasitoid wasp</name>
    <name type="synonym">Apanteles congregatus</name>
    <dbReference type="NCBI Taxonomy" id="51543"/>
    <lineage>
        <taxon>Eukaryota</taxon>
        <taxon>Metazoa</taxon>
        <taxon>Ecdysozoa</taxon>
        <taxon>Arthropoda</taxon>
        <taxon>Hexapoda</taxon>
        <taxon>Insecta</taxon>
        <taxon>Pterygota</taxon>
        <taxon>Neoptera</taxon>
        <taxon>Endopterygota</taxon>
        <taxon>Hymenoptera</taxon>
        <taxon>Apocrita</taxon>
        <taxon>Ichneumonoidea</taxon>
        <taxon>Braconidae</taxon>
        <taxon>Microgastrinae</taxon>
        <taxon>Cotesia</taxon>
    </lineage>
</organism>
<dbReference type="EMBL" id="CAJNRD030001120">
    <property type="protein sequence ID" value="CAG5093820.1"/>
    <property type="molecule type" value="Genomic_DNA"/>
</dbReference>
<accession>A0A8J2HDB9</accession>
<name>A0A8J2HDB9_COTCN</name>
<gene>
    <name evidence="1" type="ORF">HICCMSTLAB_LOCUS7146</name>
</gene>
<dbReference type="AlphaFoldDB" id="A0A8J2HDB9"/>
<protein>
    <submittedName>
        <fullName evidence="1">Uncharacterized protein</fullName>
    </submittedName>
</protein>
<keyword evidence="2" id="KW-1185">Reference proteome</keyword>
<sequence length="383" mass="45261">MAKVLNCVFCSNSSEEMVLFSEQMLKRCKRVLNYRKEHNLKYKDVVLPNREYEGGYHKGCQKLFTALMKKYCSSKSNKPKSVKKKVSNDSEDLCRETLVHKLSTQSIEPSPVTLTPSPIKLLVPVIRLERIHVKPSTSRENEQLENTNLSFEIKTRPEYKRNICIYCDRTYKTYRQNKQRLYSTEKDQFLLKITRENNEEFYDKIVKNPDSKIYYHNTCKLRFCYDTPLVGSQIIGATSWYCIRQYHQKAFKKIRAFILKNVVKKGRCYFMSYIFKIYLDYLAKKSQRSEEEIAGFLSTHRLGDQILKVLHADVKILVVQREKILAPKKLEVINDELFEKLKSDNRLLVKQFRLYQGNFQEENSNDEAENLEDVDNTDELLVL</sequence>
<reference evidence="1" key="1">
    <citation type="submission" date="2021-04" db="EMBL/GenBank/DDBJ databases">
        <authorList>
            <person name="Chebbi M.A.C M."/>
        </authorList>
    </citation>
    <scope>NUCLEOTIDE SEQUENCE</scope>
</reference>